<dbReference type="EMBL" id="AP025226">
    <property type="protein sequence ID" value="BDB99554.1"/>
    <property type="molecule type" value="Genomic_DNA"/>
</dbReference>
<dbReference type="PANTHER" id="PTHR43177:SF3">
    <property type="entry name" value="PROTEIN NRFC HOMOLOG"/>
    <property type="match status" value="1"/>
</dbReference>
<gene>
    <name evidence="6" type="ORF">SACC_25710</name>
</gene>
<organism evidence="6 7">
    <name type="scientific">Saccharolobus caldissimus</name>
    <dbReference type="NCBI Taxonomy" id="1702097"/>
    <lineage>
        <taxon>Archaea</taxon>
        <taxon>Thermoproteota</taxon>
        <taxon>Thermoprotei</taxon>
        <taxon>Sulfolobales</taxon>
        <taxon>Sulfolobaceae</taxon>
        <taxon>Saccharolobus</taxon>
    </lineage>
</organism>
<keyword evidence="1" id="KW-0004">4Fe-4S</keyword>
<keyword evidence="2" id="KW-0479">Metal-binding</keyword>
<evidence type="ECO:0000256" key="1">
    <source>
        <dbReference type="ARBA" id="ARBA00022485"/>
    </source>
</evidence>
<dbReference type="Gene3D" id="3.30.70.20">
    <property type="match status" value="2"/>
</dbReference>
<dbReference type="KEGG" id="scas:SACC_25710"/>
<evidence type="ECO:0000256" key="2">
    <source>
        <dbReference type="ARBA" id="ARBA00022723"/>
    </source>
</evidence>
<reference evidence="6 7" key="1">
    <citation type="journal article" date="2022" name="Microbiol. Resour. Announc.">
        <title>Complete Genome Sequence of the Hyperthermophilic and Acidophilic Archaeon Saccharolobus caldissimus Strain HS-3T.</title>
        <authorList>
            <person name="Sakai H.D."/>
            <person name="Kurosawa N."/>
        </authorList>
    </citation>
    <scope>NUCLEOTIDE SEQUENCE [LARGE SCALE GENOMIC DNA]</scope>
    <source>
        <strain evidence="6 7">JCM32116</strain>
    </source>
</reference>
<evidence type="ECO:0000313" key="7">
    <source>
        <dbReference type="Proteomes" id="UP001319921"/>
    </source>
</evidence>
<dbReference type="Proteomes" id="UP001319921">
    <property type="component" value="Chromosome"/>
</dbReference>
<keyword evidence="4" id="KW-0411">Iron-sulfur</keyword>
<evidence type="ECO:0000256" key="4">
    <source>
        <dbReference type="ARBA" id="ARBA00023014"/>
    </source>
</evidence>
<evidence type="ECO:0000259" key="5">
    <source>
        <dbReference type="PROSITE" id="PS51379"/>
    </source>
</evidence>
<proteinExistence type="predicted"/>
<dbReference type="InterPro" id="IPR017896">
    <property type="entry name" value="4Fe4S_Fe-S-bd"/>
</dbReference>
<name>A0AAQ4CUS3_9CREN</name>
<dbReference type="GO" id="GO:0046872">
    <property type="term" value="F:metal ion binding"/>
    <property type="evidence" value="ECO:0007669"/>
    <property type="project" value="UniProtKB-KW"/>
</dbReference>
<keyword evidence="7" id="KW-1185">Reference proteome</keyword>
<keyword evidence="3" id="KW-0408">Iron</keyword>
<dbReference type="GO" id="GO:0051539">
    <property type="term" value="F:4 iron, 4 sulfur cluster binding"/>
    <property type="evidence" value="ECO:0007669"/>
    <property type="project" value="UniProtKB-KW"/>
</dbReference>
<dbReference type="PROSITE" id="PS51379">
    <property type="entry name" value="4FE4S_FER_2"/>
    <property type="match status" value="2"/>
</dbReference>
<dbReference type="InterPro" id="IPR050954">
    <property type="entry name" value="ET_IronSulfur_Cluster-Binding"/>
</dbReference>
<dbReference type="SUPFAM" id="SSF54862">
    <property type="entry name" value="4Fe-4S ferredoxins"/>
    <property type="match status" value="1"/>
</dbReference>
<sequence>MSTPKPLHKLVIITDLNKCFGCNACQLNCKSWHTSSIFGPLTDLDPWGAEPFSLYLMRVIRIEQGKYPNVRTIPIPISCFHCEDPPCVKVCPTGAIYKRRVDGVVVIDYNICQGFRYCINACPYGNIDYDPIEGVSKKCVLCVDRLYDENLPEYERIPACVRGCPAGARVFGDLSDPNSEVSRIVSEYGGFVLGEQYGTKPEEEYLPIRGPSKGPFSNEAELPLEERFAERTGAIDNAPANVLKDAQKLGLTAEDLRTYKRNEKNVLPL</sequence>
<dbReference type="AlphaFoldDB" id="A0AAQ4CUS3"/>
<feature type="domain" description="4Fe-4S ferredoxin-type" evidence="5">
    <location>
        <begin position="103"/>
        <end position="132"/>
    </location>
</feature>
<dbReference type="GeneID" id="68867289"/>
<feature type="domain" description="4Fe-4S ferredoxin-type" evidence="5">
    <location>
        <begin position="70"/>
        <end position="101"/>
    </location>
</feature>
<protein>
    <submittedName>
        <fullName evidence="6">4Fe-4S ferredoxin</fullName>
    </submittedName>
</protein>
<accession>A0AAQ4CUS3</accession>
<evidence type="ECO:0000256" key="3">
    <source>
        <dbReference type="ARBA" id="ARBA00023004"/>
    </source>
</evidence>
<evidence type="ECO:0000313" key="6">
    <source>
        <dbReference type="EMBL" id="BDB99554.1"/>
    </source>
</evidence>
<dbReference type="Pfam" id="PF13247">
    <property type="entry name" value="Fer4_11"/>
    <property type="match status" value="1"/>
</dbReference>
<dbReference type="CDD" id="cd10551">
    <property type="entry name" value="PsrB"/>
    <property type="match status" value="1"/>
</dbReference>
<dbReference type="RefSeq" id="WP_229569932.1">
    <property type="nucleotide sequence ID" value="NZ_AP025226.1"/>
</dbReference>
<dbReference type="PANTHER" id="PTHR43177">
    <property type="entry name" value="PROTEIN NRFC"/>
    <property type="match status" value="1"/>
</dbReference>